<evidence type="ECO:0000313" key="2">
    <source>
        <dbReference type="Proteomes" id="UP000011173"/>
    </source>
</evidence>
<protein>
    <submittedName>
        <fullName evidence="1">Uncharacterized protein</fullName>
    </submittedName>
</protein>
<dbReference type="EMBL" id="CP001397">
    <property type="protein sequence ID" value="AGC75270.1"/>
    <property type="molecule type" value="Genomic_DNA"/>
</dbReference>
<dbReference type="PATRIC" id="fig|592029.3.peg.142"/>
<dbReference type="Proteomes" id="UP000011173">
    <property type="component" value="Chromosome"/>
</dbReference>
<accession>L7W1B3</accession>
<gene>
    <name evidence="1" type="ordered locus">DDD_0143</name>
</gene>
<dbReference type="STRING" id="592029.DDD_0143"/>
<dbReference type="KEGG" id="ndo:DDD_0143"/>
<proteinExistence type="predicted"/>
<evidence type="ECO:0000313" key="1">
    <source>
        <dbReference type="EMBL" id="AGC75270.1"/>
    </source>
</evidence>
<dbReference type="AlphaFoldDB" id="L7W1B3"/>
<dbReference type="HOGENOM" id="CLU_3273518_0_0_10"/>
<reference evidence="1 2" key="1">
    <citation type="journal article" date="2013" name="Genome Biol. Evol.">
        <title>Genomic makeup of the marine flavobacterium Nonlabens (Donghaeana) dokdonensis DSW-6 and identification of a novel class of rhodopsins.</title>
        <authorList>
            <person name="Kwon S.K."/>
            <person name="Kim B.K."/>
            <person name="Song J.Y."/>
            <person name="Kwak M.J."/>
            <person name="Lee C.H."/>
            <person name="Yoon J.H."/>
            <person name="Oh T.K."/>
            <person name="Kim J.F."/>
        </authorList>
    </citation>
    <scope>NUCLEOTIDE SEQUENCE [LARGE SCALE GENOMIC DNA]</scope>
    <source>
        <strain evidence="2">DSM 17205 / KCTC 12402 / DSW-6</strain>
    </source>
</reference>
<organism evidence="1 2">
    <name type="scientific">Nonlabens dokdonensis (strain DSM 17205 / KCTC 12402 / DSW-6)</name>
    <name type="common">Donghaeana dokdonensis</name>
    <dbReference type="NCBI Taxonomy" id="592029"/>
    <lineage>
        <taxon>Bacteria</taxon>
        <taxon>Pseudomonadati</taxon>
        <taxon>Bacteroidota</taxon>
        <taxon>Flavobacteriia</taxon>
        <taxon>Flavobacteriales</taxon>
        <taxon>Flavobacteriaceae</taxon>
        <taxon>Nonlabens</taxon>
    </lineage>
</organism>
<sequence length="41" mass="5167">MGYYLLMNHFSIKRQFKNTSFIVTEFTDKTDYYEKVYAFYY</sequence>
<name>L7W1B3_NONDD</name>